<evidence type="ECO:0000313" key="3">
    <source>
        <dbReference type="Proteomes" id="UP000322110"/>
    </source>
</evidence>
<evidence type="ECO:0000256" key="1">
    <source>
        <dbReference type="SAM" id="MobiDB-lite"/>
    </source>
</evidence>
<protein>
    <submittedName>
        <fullName evidence="2">Uncharacterized protein</fullName>
    </submittedName>
</protein>
<sequence length="79" mass="7929">MHIIHAPLPTFMQGAVADAGRLRLGTGMRRAASHPPMPADMRPAPGQGASGAGASGAFLPPAAVADAGRVRFGAGMRRG</sequence>
<dbReference type="Proteomes" id="UP000322110">
    <property type="component" value="Unassembled WGS sequence"/>
</dbReference>
<evidence type="ECO:0000313" key="2">
    <source>
        <dbReference type="EMBL" id="KAA2214246.1"/>
    </source>
</evidence>
<organism evidence="2 3">
    <name type="scientific">Teichococcus oryzae</name>
    <dbReference type="NCBI Taxonomy" id="1608942"/>
    <lineage>
        <taxon>Bacteria</taxon>
        <taxon>Pseudomonadati</taxon>
        <taxon>Pseudomonadota</taxon>
        <taxon>Alphaproteobacteria</taxon>
        <taxon>Acetobacterales</taxon>
        <taxon>Roseomonadaceae</taxon>
        <taxon>Roseomonas</taxon>
    </lineage>
</organism>
<dbReference type="AlphaFoldDB" id="A0A5B2TID6"/>
<dbReference type="EMBL" id="VUKA01000001">
    <property type="protein sequence ID" value="KAA2214246.1"/>
    <property type="molecule type" value="Genomic_DNA"/>
</dbReference>
<name>A0A5B2TID6_9PROT</name>
<accession>A0A5B2TID6</accession>
<dbReference type="RefSeq" id="WP_149810185.1">
    <property type="nucleotide sequence ID" value="NZ_VUKA01000001.1"/>
</dbReference>
<comment type="caution">
    <text evidence="2">The sequence shown here is derived from an EMBL/GenBank/DDBJ whole genome shotgun (WGS) entry which is preliminary data.</text>
</comment>
<keyword evidence="3" id="KW-1185">Reference proteome</keyword>
<feature type="region of interest" description="Disordered" evidence="1">
    <location>
        <begin position="29"/>
        <end position="55"/>
    </location>
</feature>
<proteinExistence type="predicted"/>
<reference evidence="2 3" key="1">
    <citation type="journal article" date="2015" name="Int. J. Syst. Evol. Microbiol.">
        <title>Roseomonas oryzae sp. nov., isolated from paddy rhizosphere soil.</title>
        <authorList>
            <person name="Ramaprasad E.V."/>
            <person name="Sasikala Ch."/>
            <person name="Ramana Ch.V."/>
        </authorList>
    </citation>
    <scope>NUCLEOTIDE SEQUENCE [LARGE SCALE GENOMIC DNA]</scope>
    <source>
        <strain evidence="2 3">KCTC 42542</strain>
    </source>
</reference>
<gene>
    <name evidence="2" type="ORF">F0Q34_00490</name>
</gene>